<protein>
    <submittedName>
        <fullName evidence="3">Uncharacterized protein</fullName>
    </submittedName>
</protein>
<dbReference type="EMBL" id="RCMK01000096">
    <property type="protein sequence ID" value="KAG2949146.1"/>
    <property type="molecule type" value="Genomic_DNA"/>
</dbReference>
<reference evidence="3" key="1">
    <citation type="submission" date="2018-10" db="EMBL/GenBank/DDBJ databases">
        <title>Effector identification in a new, highly contiguous assembly of the strawberry crown rot pathogen Phytophthora cactorum.</title>
        <authorList>
            <person name="Armitage A.D."/>
            <person name="Nellist C.F."/>
            <person name="Bates H."/>
            <person name="Vickerstaff R.J."/>
            <person name="Harrison R.J."/>
        </authorList>
    </citation>
    <scope>NUCLEOTIDE SEQUENCE</scope>
    <source>
        <strain evidence="2">4032</strain>
        <strain evidence="3">4040</strain>
    </source>
</reference>
<proteinExistence type="predicted"/>
<accession>A0A8T1E4D5</accession>
<dbReference type="AlphaFoldDB" id="A0A8T1E4D5"/>
<dbReference type="Proteomes" id="UP000736787">
    <property type="component" value="Unassembled WGS sequence"/>
</dbReference>
<evidence type="ECO:0000313" key="3">
    <source>
        <dbReference type="EMBL" id="KAG2949146.1"/>
    </source>
</evidence>
<name>A0A8T1E4D5_9STRA</name>
<sequence>MTLKLPKHTPHLPSKSPKSKMPLVSPALSLPTKVAVAFLLTKVSDWTV</sequence>
<feature type="compositionally biased region" description="Basic residues" evidence="1">
    <location>
        <begin position="1"/>
        <end position="10"/>
    </location>
</feature>
<dbReference type="EMBL" id="RCMI01000124">
    <property type="protein sequence ID" value="KAG2932313.1"/>
    <property type="molecule type" value="Genomic_DNA"/>
</dbReference>
<organism evidence="3 4">
    <name type="scientific">Phytophthora cactorum</name>
    <dbReference type="NCBI Taxonomy" id="29920"/>
    <lineage>
        <taxon>Eukaryota</taxon>
        <taxon>Sar</taxon>
        <taxon>Stramenopiles</taxon>
        <taxon>Oomycota</taxon>
        <taxon>Peronosporomycetes</taxon>
        <taxon>Peronosporales</taxon>
        <taxon>Peronosporaceae</taxon>
        <taxon>Phytophthora</taxon>
    </lineage>
</organism>
<feature type="region of interest" description="Disordered" evidence="1">
    <location>
        <begin position="1"/>
        <end position="23"/>
    </location>
</feature>
<dbReference type="Proteomes" id="UP000774804">
    <property type="component" value="Unassembled WGS sequence"/>
</dbReference>
<evidence type="ECO:0000256" key="1">
    <source>
        <dbReference type="SAM" id="MobiDB-lite"/>
    </source>
</evidence>
<evidence type="ECO:0000313" key="2">
    <source>
        <dbReference type="EMBL" id="KAG2932313.1"/>
    </source>
</evidence>
<gene>
    <name evidence="2" type="ORF">PC115_g5821</name>
    <name evidence="3" type="ORF">PC117_g5459</name>
</gene>
<comment type="caution">
    <text evidence="3">The sequence shown here is derived from an EMBL/GenBank/DDBJ whole genome shotgun (WGS) entry which is preliminary data.</text>
</comment>
<evidence type="ECO:0000313" key="4">
    <source>
        <dbReference type="Proteomes" id="UP000736787"/>
    </source>
</evidence>